<comment type="caution">
    <text evidence="2">The sequence shown here is derived from an EMBL/GenBank/DDBJ whole genome shotgun (WGS) entry which is preliminary data.</text>
</comment>
<keyword evidence="3" id="KW-1185">Reference proteome</keyword>
<dbReference type="SUPFAM" id="SSF56112">
    <property type="entry name" value="Protein kinase-like (PK-like)"/>
    <property type="match status" value="1"/>
</dbReference>
<sequence length="841" mass="97247">MEQRKDDDALWQRVQGLERQIQERDRELQKETDRALQQAEQIGSILQLFRERERRNEKRETALEQELDQALKQIEKKNQKLRRAKKRERQGKKRERALQKERDMALQRAQGRDRQAQDRDRLDHERDRKVEERERELQQERDSLLQQIKENERQAEERARALEQEKNAALRLAQERERTLHRERWDRDPTYEPSTLDGFIKECHASLYSKLVMDKKARQSRHVSSTNIRGKWHPEKLMQWTEFLSEQKVVFNNVREVFPTELRAFLRPITVRQYGTGIVSIADEKTLERFVNASIQKPVNTIMKELQSMDTGKLGRVCQIHFVIHPDDAKPLQIDAKTSRPGDPESVRARFCINLDRTTENASSSLLYVWEPKAPYDLTVEDLRAALRPTTTFGDLAAETGSPAVATEDAEEVSQFNATAEQRVNRAVTQTYHNMMENSLEFGILTTGQAIVFLHVNWDDPQTLYYHIAEPALDVSRAPWGDAAFFSAVGQYVAFTIMALNKYRKPLQQQRARVLKTLSKWGIPPTLSALEDGNAAPDSSGHREEECDAHSQNTKTDHQNAGGEQDSAPDRPYCSHKCLLGLVQGEYLDPDCPNVTLHCRGGACEAADSKRHPVDHAEWLRLLREQFKQSLDVGIKYEDVVDARGALFKVTLLAYGYTFFGKGTVSGRGEHVEHEARVYERLMPIQGQYVPVFLGTMDLRTVDQDKGYWIYFETYIVHMTFISWGGFQLDEDNLWEKYGPCCVEESEEALNAVHNEGVLHCDLRCEHILYSPKTDGIMIVDFEKAELLKQPELPDEHTRKGDGLGKNYEQLYNEAMHEKRAKVEKQEIIDIICNTFNLVIE</sequence>
<organism evidence="2 3">
    <name type="scientific">Claviceps humidiphila</name>
    <dbReference type="NCBI Taxonomy" id="1294629"/>
    <lineage>
        <taxon>Eukaryota</taxon>
        <taxon>Fungi</taxon>
        <taxon>Dikarya</taxon>
        <taxon>Ascomycota</taxon>
        <taxon>Pezizomycotina</taxon>
        <taxon>Sordariomycetes</taxon>
        <taxon>Hypocreomycetidae</taxon>
        <taxon>Hypocreales</taxon>
        <taxon>Clavicipitaceae</taxon>
        <taxon>Claviceps</taxon>
    </lineage>
</organism>
<dbReference type="InterPro" id="IPR011009">
    <property type="entry name" value="Kinase-like_dom_sf"/>
</dbReference>
<evidence type="ECO:0000256" key="1">
    <source>
        <dbReference type="SAM" id="MobiDB-lite"/>
    </source>
</evidence>
<feature type="compositionally biased region" description="Basic and acidic residues" evidence="1">
    <location>
        <begin position="540"/>
        <end position="549"/>
    </location>
</feature>
<feature type="region of interest" description="Disordered" evidence="1">
    <location>
        <begin position="75"/>
        <end position="142"/>
    </location>
</feature>
<feature type="compositionally biased region" description="Basic residues" evidence="1">
    <location>
        <begin position="79"/>
        <end position="95"/>
    </location>
</feature>
<dbReference type="Gene3D" id="1.10.510.10">
    <property type="entry name" value="Transferase(Phosphotransferase) domain 1"/>
    <property type="match status" value="1"/>
</dbReference>
<feature type="compositionally biased region" description="Basic and acidic residues" evidence="1">
    <location>
        <begin position="96"/>
        <end position="142"/>
    </location>
</feature>
<dbReference type="PANTHER" id="PTHR37171">
    <property type="entry name" value="SERINE/THREONINE-PROTEIN KINASE YRZF-RELATED"/>
    <property type="match status" value="1"/>
</dbReference>
<evidence type="ECO:0000313" key="3">
    <source>
        <dbReference type="Proteomes" id="UP000732380"/>
    </source>
</evidence>
<protein>
    <recommendedName>
        <fullName evidence="4">Protein kinase domain-containing protein</fullName>
    </recommendedName>
</protein>
<dbReference type="PANTHER" id="PTHR37171:SF1">
    <property type="entry name" value="SERINE_THREONINE-PROTEIN KINASE YRZF-RELATED"/>
    <property type="match status" value="1"/>
</dbReference>
<dbReference type="Proteomes" id="UP000732380">
    <property type="component" value="Unassembled WGS sequence"/>
</dbReference>
<accession>A0A9P7PV05</accession>
<dbReference type="EMBL" id="SRQM01000702">
    <property type="protein sequence ID" value="KAG6106728.1"/>
    <property type="molecule type" value="Genomic_DNA"/>
</dbReference>
<dbReference type="InterPro" id="IPR052396">
    <property type="entry name" value="Meiotic_Drive_Suppr_Kinase"/>
</dbReference>
<dbReference type="AlphaFoldDB" id="A0A9P7PV05"/>
<gene>
    <name evidence="2" type="ORF">E4U13_007319</name>
</gene>
<evidence type="ECO:0000313" key="2">
    <source>
        <dbReference type="EMBL" id="KAG6106728.1"/>
    </source>
</evidence>
<feature type="region of interest" description="Disordered" evidence="1">
    <location>
        <begin position="529"/>
        <end position="569"/>
    </location>
</feature>
<reference evidence="2 3" key="1">
    <citation type="journal article" date="2020" name="bioRxiv">
        <title>Whole genome comparisons of ergot fungi reveals the divergence and evolution of species within the genus Claviceps are the result of varying mechanisms driving genome evolution and host range expansion.</title>
        <authorList>
            <person name="Wyka S.A."/>
            <person name="Mondo S.J."/>
            <person name="Liu M."/>
            <person name="Dettman J."/>
            <person name="Nalam V."/>
            <person name="Broders K.D."/>
        </authorList>
    </citation>
    <scope>NUCLEOTIDE SEQUENCE [LARGE SCALE GENOMIC DNA]</scope>
    <source>
        <strain evidence="2 3">LM576</strain>
    </source>
</reference>
<proteinExistence type="predicted"/>
<name>A0A9P7PV05_9HYPO</name>
<evidence type="ECO:0008006" key="4">
    <source>
        <dbReference type="Google" id="ProtNLM"/>
    </source>
</evidence>